<dbReference type="STRING" id="1263082.A0A068RX72"/>
<dbReference type="PIRSF" id="PIRSF000193">
    <property type="entry name" value="Pyrrol-5-carb_rd"/>
    <property type="match status" value="1"/>
</dbReference>
<dbReference type="Pfam" id="PF03807">
    <property type="entry name" value="F420_oxidored"/>
    <property type="match status" value="1"/>
</dbReference>
<dbReference type="Gene3D" id="1.10.3730.10">
    <property type="entry name" value="ProC C-terminal domain-like"/>
    <property type="match status" value="1"/>
</dbReference>
<dbReference type="PANTHER" id="PTHR11645">
    <property type="entry name" value="PYRROLINE-5-CARBOXYLATE REDUCTASE"/>
    <property type="match status" value="1"/>
</dbReference>
<dbReference type="OrthoDB" id="10263291at2759"/>
<evidence type="ECO:0000256" key="4">
    <source>
        <dbReference type="PIRSR" id="PIRSR000193-1"/>
    </source>
</evidence>
<comment type="pathway">
    <text evidence="5">Amino-acid biosynthesis; L-proline biosynthesis; L-proline from L-glutamate 5-semialdehyde: step 1/1.</text>
</comment>
<dbReference type="InterPro" id="IPR053790">
    <property type="entry name" value="P5CR-like_CS"/>
</dbReference>
<keyword evidence="9" id="KW-1185">Reference proteome</keyword>
<protein>
    <recommendedName>
        <fullName evidence="5">Pyrroline-5-carboxylate reductase</fullName>
        <ecNumber evidence="5">1.5.1.2</ecNumber>
    </recommendedName>
</protein>
<feature type="binding site" evidence="4">
    <location>
        <position position="64"/>
    </location>
    <ligand>
        <name>NADPH</name>
        <dbReference type="ChEBI" id="CHEBI:57783"/>
    </ligand>
</feature>
<comment type="caution">
    <text evidence="8">The sequence shown here is derived from an EMBL/GenBank/DDBJ whole genome shotgun (WGS) entry which is preliminary data.</text>
</comment>
<dbReference type="InterPro" id="IPR029036">
    <property type="entry name" value="P5CR_dimer"/>
</dbReference>
<feature type="domain" description="Pyrroline-5-carboxylate reductase dimerisation" evidence="7">
    <location>
        <begin position="173"/>
        <end position="277"/>
    </location>
</feature>
<dbReference type="Pfam" id="PF14748">
    <property type="entry name" value="P5CR_dimer"/>
    <property type="match status" value="1"/>
</dbReference>
<dbReference type="GO" id="GO:0004735">
    <property type="term" value="F:pyrroline-5-carboxylate reductase activity"/>
    <property type="evidence" value="ECO:0007669"/>
    <property type="project" value="UniProtKB-EC"/>
</dbReference>
<dbReference type="NCBIfam" id="TIGR00112">
    <property type="entry name" value="proC"/>
    <property type="match status" value="1"/>
</dbReference>
<evidence type="ECO:0000256" key="2">
    <source>
        <dbReference type="ARBA" id="ARBA00022857"/>
    </source>
</evidence>
<gene>
    <name evidence="8" type="ORF">LCOR_05811.1</name>
</gene>
<feature type="binding site" evidence="4">
    <location>
        <begin position="12"/>
        <end position="17"/>
    </location>
    <ligand>
        <name>NADP(+)</name>
        <dbReference type="ChEBI" id="CHEBI:58349"/>
    </ligand>
</feature>
<dbReference type="EC" id="1.5.1.2" evidence="5"/>
<dbReference type="SUPFAM" id="SSF48179">
    <property type="entry name" value="6-phosphogluconate dehydrogenase C-terminal domain-like"/>
    <property type="match status" value="1"/>
</dbReference>
<reference evidence="8" key="1">
    <citation type="submission" date="2013-08" db="EMBL/GenBank/DDBJ databases">
        <title>Gene expansion shapes genome architecture in the human pathogen Lichtheimia corymbifera: an evolutionary genomics analysis in the ancient terrestrial Mucorales (Mucoromycotina).</title>
        <authorList>
            <person name="Schwartze V.U."/>
            <person name="Winter S."/>
            <person name="Shelest E."/>
            <person name="Marcet-Houben M."/>
            <person name="Horn F."/>
            <person name="Wehner S."/>
            <person name="Hoffmann K."/>
            <person name="Riege K."/>
            <person name="Sammeth M."/>
            <person name="Nowrousian M."/>
            <person name="Valiante V."/>
            <person name="Linde J."/>
            <person name="Jacobsen I.D."/>
            <person name="Marz M."/>
            <person name="Brakhage A.A."/>
            <person name="Gabaldon T."/>
            <person name="Bocker S."/>
            <person name="Voigt K."/>
        </authorList>
    </citation>
    <scope>NUCLEOTIDE SEQUENCE [LARGE SCALE GENOMIC DNA]</scope>
    <source>
        <strain evidence="8">FSU 9682</strain>
    </source>
</reference>
<dbReference type="InterPro" id="IPR036291">
    <property type="entry name" value="NAD(P)-bd_dom_sf"/>
</dbReference>
<feature type="domain" description="Pyrroline-5-carboxylate reductase catalytic N-terminal" evidence="6">
    <location>
        <begin position="9"/>
        <end position="105"/>
    </location>
</feature>
<dbReference type="PROSITE" id="PS00521">
    <property type="entry name" value="P5CR"/>
    <property type="match status" value="1"/>
</dbReference>
<evidence type="ECO:0000313" key="8">
    <source>
        <dbReference type="EMBL" id="CDH54579.1"/>
    </source>
</evidence>
<dbReference type="FunFam" id="1.10.3730.10:FF:000001">
    <property type="entry name" value="Pyrroline-5-carboxylate reductase"/>
    <property type="match status" value="1"/>
</dbReference>
<keyword evidence="3 5" id="KW-0560">Oxidoreductase</keyword>
<dbReference type="InterPro" id="IPR028939">
    <property type="entry name" value="P5C_Rdtase_cat_N"/>
</dbReference>
<keyword evidence="2 4" id="KW-0521">NADP</keyword>
<feature type="binding site" evidence="4">
    <location>
        <begin position="77"/>
        <end position="80"/>
    </location>
    <ligand>
        <name>NADP(+)</name>
        <dbReference type="ChEBI" id="CHEBI:58349"/>
    </ligand>
</feature>
<dbReference type="HAMAP" id="MF_01925">
    <property type="entry name" value="P5C_reductase"/>
    <property type="match status" value="1"/>
</dbReference>
<evidence type="ECO:0000259" key="7">
    <source>
        <dbReference type="Pfam" id="PF14748"/>
    </source>
</evidence>
<sequence length="285" mass="30256">MASQDQPVIAFIGAGNMAEAILGGLYAKRATSQLGRLRFSEPVKERCEYMCNKFPKAVSYGSDNNACIEGADVVVLAVKPQVMRKVVQALQVQDPNILVISIAAGIRTSDIQRWINSKNASTAVVRCMPNTPALIGEGAAGLYATDAVSDSQRATAEAILKSIGKEVVWVEDEKHIDTVTGLSGSGPAYFFLFMEAMKAAGVESGLSPEVAEALVMQTCVGAGRMAQLSDDDLATLRQKVTSPNGTTEAALKTMEAGNIRQIIRDGVMAAENRGHELANEMGSDD</sequence>
<dbReference type="AlphaFoldDB" id="A0A068RX72"/>
<dbReference type="Proteomes" id="UP000027586">
    <property type="component" value="Unassembled WGS sequence"/>
</dbReference>
<proteinExistence type="inferred from homology"/>
<comment type="catalytic activity">
    <reaction evidence="5">
        <text>L-proline + NADP(+) = (S)-1-pyrroline-5-carboxylate + NADPH + 2 H(+)</text>
        <dbReference type="Rhea" id="RHEA:14109"/>
        <dbReference type="ChEBI" id="CHEBI:15378"/>
        <dbReference type="ChEBI" id="CHEBI:17388"/>
        <dbReference type="ChEBI" id="CHEBI:57783"/>
        <dbReference type="ChEBI" id="CHEBI:58349"/>
        <dbReference type="ChEBI" id="CHEBI:60039"/>
        <dbReference type="EC" id="1.5.1.2"/>
    </reaction>
</comment>
<evidence type="ECO:0000256" key="5">
    <source>
        <dbReference type="RuleBase" id="RU003903"/>
    </source>
</evidence>
<dbReference type="Gene3D" id="3.40.50.720">
    <property type="entry name" value="NAD(P)-binding Rossmann-like Domain"/>
    <property type="match status" value="1"/>
</dbReference>
<organism evidence="8 9">
    <name type="scientific">Lichtheimia corymbifera JMRC:FSU:9682</name>
    <dbReference type="NCBI Taxonomy" id="1263082"/>
    <lineage>
        <taxon>Eukaryota</taxon>
        <taxon>Fungi</taxon>
        <taxon>Fungi incertae sedis</taxon>
        <taxon>Mucoromycota</taxon>
        <taxon>Mucoromycotina</taxon>
        <taxon>Mucoromycetes</taxon>
        <taxon>Mucorales</taxon>
        <taxon>Lichtheimiaceae</taxon>
        <taxon>Lichtheimia</taxon>
    </lineage>
</organism>
<dbReference type="SUPFAM" id="SSF51735">
    <property type="entry name" value="NAD(P)-binding Rossmann-fold domains"/>
    <property type="match status" value="1"/>
</dbReference>
<evidence type="ECO:0000256" key="1">
    <source>
        <dbReference type="ARBA" id="ARBA00005525"/>
    </source>
</evidence>
<dbReference type="VEuPathDB" id="FungiDB:LCOR_05811.1"/>
<comment type="similarity">
    <text evidence="1 5">Belongs to the pyrroline-5-carboxylate reductase family.</text>
</comment>
<dbReference type="InterPro" id="IPR000304">
    <property type="entry name" value="Pyrroline-COOH_reductase"/>
</dbReference>
<name>A0A068RX72_9FUNG</name>
<keyword evidence="5" id="KW-0641">Proline biosynthesis</keyword>
<dbReference type="EMBL" id="CBTN010000024">
    <property type="protein sequence ID" value="CDH54579.1"/>
    <property type="molecule type" value="Genomic_DNA"/>
</dbReference>
<keyword evidence="5" id="KW-0028">Amino-acid biosynthesis</keyword>
<evidence type="ECO:0000313" key="9">
    <source>
        <dbReference type="Proteomes" id="UP000027586"/>
    </source>
</evidence>
<accession>A0A068RX72</accession>
<dbReference type="InterPro" id="IPR008927">
    <property type="entry name" value="6-PGluconate_DH-like_C_sf"/>
</dbReference>
<evidence type="ECO:0000259" key="6">
    <source>
        <dbReference type="Pfam" id="PF03807"/>
    </source>
</evidence>
<evidence type="ECO:0000256" key="3">
    <source>
        <dbReference type="ARBA" id="ARBA00023002"/>
    </source>
</evidence>
<dbReference type="PANTHER" id="PTHR11645:SF0">
    <property type="entry name" value="PYRROLINE-5-CARBOXYLATE REDUCTASE 3"/>
    <property type="match status" value="1"/>
</dbReference>
<dbReference type="GO" id="GO:0055129">
    <property type="term" value="P:L-proline biosynthetic process"/>
    <property type="evidence" value="ECO:0007669"/>
    <property type="project" value="UniProtKB-UniPathway"/>
</dbReference>
<dbReference type="UniPathway" id="UPA00098">
    <property type="reaction ID" value="UER00361"/>
</dbReference>